<keyword evidence="7" id="KW-0067">ATP-binding</keyword>
<evidence type="ECO:0000256" key="6">
    <source>
        <dbReference type="ARBA" id="ARBA00022839"/>
    </source>
</evidence>
<evidence type="ECO:0000256" key="8">
    <source>
        <dbReference type="ARBA" id="ARBA00023125"/>
    </source>
</evidence>
<sequence>MKSVLKSLENICSKNITKRKILVMPSYTEGLSLLNALALNNVNIANIKVETPLSLAKDISKLSLYKSCKDFLDRSSARYIVLNLFNQLLTENKLKYFQKLSPSVRVISELENVLYELRITDFTHSDFPENSFIDPEKEHDIKTLLQKYEKYLEYNNRIDEPGLYKHSIQMLQKDSFHKDKLFLIPANLELPLLAKNFISMITENNHEIIKFTKVQSLNVPENYYSNNPYLDTIDNCFSWLYELNNSENPDKNPGLQIYKAYGESNESKKVIRILKRDAINFDDAVIYTTSSQLYNQILYDLSCTYNIPITFEEGISVSNTSPGKLLLSVLEWISEKYSVPKFCTMLTGGFFKFSNNEISPLKISKILKESKIAWGRKRYKKILENELAKTTNDYKTEILNVVLSELNSIFDEIPDAENTLSISLSEFSKGLLNILNKHARTRNETDASALTTLTENLSNLADYSTQEFKEKEIIKMLKKFVYGININASSAKPGHIHVTNFQNGIWHDRKHNFILGLDAEKFPGKGGESPFLLDMEKKRIGKIQTSIQKKSRNIYKMTELLANTNGKIYAMFTNYDTEAARLQSPSSLLLQIYRLQEKLGESTPDKEHIESYLPFKNSEKEILDETELWLHKAFYSGGISNNEEIFASAYPVFNKGLLALSERQSSINEYNGCELNISDEIVNKLLYEKTFSNSKLETMGSCPLRFFFQNVLYVKPLEEYEYDPWRWLDPLERGTVLHRIFELFYKELINKKEMPELDKHMGLLENIAKTETEELKKLLQPPSETVYESEFNEILDSCRIFLQKESTKLSKEGHPLYLELYFGSYPENENSSYPPAVFALPSGREIKLSGRIDRIDLLNNGSYKIIDYKTGSTRDYSSNEYFKKGKQLQHALYSLAFEKLKGVNYKVSESGYYFPTTKGEGSEYMYPPSDGNHKREEVLEIVDILLDNIENRFFPPVKYDNKNDSCRFCDYKEICDREKNDSLTKMLEYEENNCLQNYRRIENYE</sequence>
<evidence type="ECO:0000313" key="12">
    <source>
        <dbReference type="Proteomes" id="UP000323337"/>
    </source>
</evidence>
<dbReference type="SUPFAM" id="SSF52540">
    <property type="entry name" value="P-loop containing nucleoside triphosphate hydrolases"/>
    <property type="match status" value="1"/>
</dbReference>
<dbReference type="PANTHER" id="PTHR30591">
    <property type="entry name" value="RECBCD ENZYME SUBUNIT RECC"/>
    <property type="match status" value="1"/>
</dbReference>
<evidence type="ECO:0000256" key="9">
    <source>
        <dbReference type="ARBA" id="ARBA00023204"/>
    </source>
</evidence>
<dbReference type="Gene3D" id="3.90.320.10">
    <property type="match status" value="1"/>
</dbReference>
<keyword evidence="4" id="KW-0378">Hydrolase</keyword>
<dbReference type="GO" id="GO:0006310">
    <property type="term" value="P:DNA recombination"/>
    <property type="evidence" value="ECO:0007669"/>
    <property type="project" value="TreeGrafter"/>
</dbReference>
<dbReference type="InterPro" id="IPR011604">
    <property type="entry name" value="PDDEXK-like_dom_sf"/>
</dbReference>
<dbReference type="InterPro" id="IPR038726">
    <property type="entry name" value="PDDEXK_AddAB-type"/>
</dbReference>
<evidence type="ECO:0000256" key="3">
    <source>
        <dbReference type="ARBA" id="ARBA00022763"/>
    </source>
</evidence>
<dbReference type="Gene3D" id="3.40.50.300">
    <property type="entry name" value="P-loop containing nucleotide triphosphate hydrolases"/>
    <property type="match status" value="1"/>
</dbReference>
<organism evidence="11 12">
    <name type="scientific">Flexistipes sinusarabici</name>
    <dbReference type="NCBI Taxonomy" id="2352"/>
    <lineage>
        <taxon>Bacteria</taxon>
        <taxon>Pseudomonadati</taxon>
        <taxon>Deferribacterota</taxon>
        <taxon>Deferribacteres</taxon>
        <taxon>Deferribacterales</taxon>
        <taxon>Flexistipitaceae</taxon>
        <taxon>Flexistipes</taxon>
    </lineage>
</organism>
<evidence type="ECO:0000256" key="1">
    <source>
        <dbReference type="ARBA" id="ARBA00022722"/>
    </source>
</evidence>
<evidence type="ECO:0000256" key="7">
    <source>
        <dbReference type="ARBA" id="ARBA00022840"/>
    </source>
</evidence>
<dbReference type="GO" id="GO:0006281">
    <property type="term" value="P:DNA repair"/>
    <property type="evidence" value="ECO:0007669"/>
    <property type="project" value="UniProtKB-KW"/>
</dbReference>
<keyword evidence="8" id="KW-0238">DNA-binding</keyword>
<keyword evidence="5" id="KW-0347">Helicase</keyword>
<evidence type="ECO:0000256" key="2">
    <source>
        <dbReference type="ARBA" id="ARBA00022741"/>
    </source>
</evidence>
<dbReference type="Pfam" id="PF12705">
    <property type="entry name" value="PDDEXK_1"/>
    <property type="match status" value="1"/>
</dbReference>
<reference evidence="11 12" key="1">
    <citation type="submission" date="2019-08" db="EMBL/GenBank/DDBJ databases">
        <title>Genomic characterization of a novel candidate phylum (ARYD3) from a high temperature, high salinity tertiary oil reservoir in north central Oklahoma, USA.</title>
        <authorList>
            <person name="Youssef N.H."/>
            <person name="Yadav A."/>
            <person name="Elshahed M.S."/>
        </authorList>
    </citation>
    <scope>NUCLEOTIDE SEQUENCE [LARGE SCALE GENOMIC DNA]</scope>
    <source>
        <strain evidence="11">ARYD1</strain>
    </source>
</reference>
<comment type="caution">
    <text evidence="11">The sequence shown here is derived from an EMBL/GenBank/DDBJ whole genome shotgun (WGS) entry which is preliminary data.</text>
</comment>
<keyword evidence="1" id="KW-0540">Nuclease</keyword>
<dbReference type="RefSeq" id="WP_303700374.1">
    <property type="nucleotide sequence ID" value="NZ_VSIV01000065.1"/>
</dbReference>
<proteinExistence type="predicted"/>
<dbReference type="GO" id="GO:0005524">
    <property type="term" value="F:ATP binding"/>
    <property type="evidence" value="ECO:0007669"/>
    <property type="project" value="UniProtKB-KW"/>
</dbReference>
<accession>A0A5D0MKP2</accession>
<dbReference type="InterPro" id="IPR011335">
    <property type="entry name" value="Restrct_endonuc-II-like"/>
</dbReference>
<dbReference type="GO" id="GO:0004386">
    <property type="term" value="F:helicase activity"/>
    <property type="evidence" value="ECO:0007669"/>
    <property type="project" value="UniProtKB-KW"/>
</dbReference>
<gene>
    <name evidence="11" type="ORF">FXF49_02685</name>
</gene>
<feature type="domain" description="PD-(D/E)XK endonuclease-like" evidence="10">
    <location>
        <begin position="690"/>
        <end position="976"/>
    </location>
</feature>
<dbReference type="SUPFAM" id="SSF52980">
    <property type="entry name" value="Restriction endonuclease-like"/>
    <property type="match status" value="1"/>
</dbReference>
<evidence type="ECO:0000259" key="10">
    <source>
        <dbReference type="Pfam" id="PF12705"/>
    </source>
</evidence>
<dbReference type="AlphaFoldDB" id="A0A5D0MKP2"/>
<name>A0A5D0MKP2_FLESI</name>
<dbReference type="InterPro" id="IPR027417">
    <property type="entry name" value="P-loop_NTPase"/>
</dbReference>
<dbReference type="GO" id="GO:0003677">
    <property type="term" value="F:DNA binding"/>
    <property type="evidence" value="ECO:0007669"/>
    <property type="project" value="UniProtKB-KW"/>
</dbReference>
<dbReference type="GO" id="GO:0004527">
    <property type="term" value="F:exonuclease activity"/>
    <property type="evidence" value="ECO:0007669"/>
    <property type="project" value="UniProtKB-KW"/>
</dbReference>
<evidence type="ECO:0000256" key="5">
    <source>
        <dbReference type="ARBA" id="ARBA00022806"/>
    </source>
</evidence>
<keyword evidence="2" id="KW-0547">Nucleotide-binding</keyword>
<keyword evidence="3" id="KW-0227">DNA damage</keyword>
<dbReference type="Proteomes" id="UP000323337">
    <property type="component" value="Unassembled WGS sequence"/>
</dbReference>
<dbReference type="PANTHER" id="PTHR30591:SF1">
    <property type="entry name" value="RECBCD ENZYME SUBUNIT RECC"/>
    <property type="match status" value="1"/>
</dbReference>
<protein>
    <recommendedName>
        <fullName evidence="10">PD-(D/E)XK endonuclease-like domain-containing protein</fullName>
    </recommendedName>
</protein>
<keyword evidence="9" id="KW-0234">DNA repair</keyword>
<evidence type="ECO:0000256" key="4">
    <source>
        <dbReference type="ARBA" id="ARBA00022801"/>
    </source>
</evidence>
<evidence type="ECO:0000313" key="11">
    <source>
        <dbReference type="EMBL" id="TYB34247.1"/>
    </source>
</evidence>
<dbReference type="EMBL" id="VSIV01000065">
    <property type="protein sequence ID" value="TYB34247.1"/>
    <property type="molecule type" value="Genomic_DNA"/>
</dbReference>
<keyword evidence="6" id="KW-0269">Exonuclease</keyword>